<reference evidence="1" key="1">
    <citation type="journal article" date="2015" name="Nature">
        <title>Complex archaea that bridge the gap between prokaryotes and eukaryotes.</title>
        <authorList>
            <person name="Spang A."/>
            <person name="Saw J.H."/>
            <person name="Jorgensen S.L."/>
            <person name="Zaremba-Niedzwiedzka K."/>
            <person name="Martijn J."/>
            <person name="Lind A.E."/>
            <person name="van Eijk R."/>
            <person name="Schleper C."/>
            <person name="Guy L."/>
            <person name="Ettema T.J."/>
        </authorList>
    </citation>
    <scope>NUCLEOTIDE SEQUENCE</scope>
</reference>
<evidence type="ECO:0000313" key="1">
    <source>
        <dbReference type="EMBL" id="KKL25672.1"/>
    </source>
</evidence>
<gene>
    <name evidence="1" type="ORF">LCGC14_2402960</name>
</gene>
<organism evidence="1">
    <name type="scientific">marine sediment metagenome</name>
    <dbReference type="NCBI Taxonomy" id="412755"/>
    <lineage>
        <taxon>unclassified sequences</taxon>
        <taxon>metagenomes</taxon>
        <taxon>ecological metagenomes</taxon>
    </lineage>
</organism>
<proteinExistence type="predicted"/>
<protein>
    <submittedName>
        <fullName evidence="1">Uncharacterized protein</fullName>
    </submittedName>
</protein>
<dbReference type="AlphaFoldDB" id="A0A0F9CGU4"/>
<sequence length="71" mass="8077">MADRAMTRAKVIKEAKRLVQAEFDRTDRCLKQWGVVLPPSRDFLVVGVEVVPESQRWDSMVIGLVHAVRGE</sequence>
<dbReference type="EMBL" id="LAZR01036130">
    <property type="protein sequence ID" value="KKL25672.1"/>
    <property type="molecule type" value="Genomic_DNA"/>
</dbReference>
<name>A0A0F9CGU4_9ZZZZ</name>
<accession>A0A0F9CGU4</accession>
<comment type="caution">
    <text evidence="1">The sequence shown here is derived from an EMBL/GenBank/DDBJ whole genome shotgun (WGS) entry which is preliminary data.</text>
</comment>